<gene>
    <name evidence="1" type="ORF">JAJEHNPH_00007</name>
    <name evidence="2" type="ORF">OEPDFBKK_00021</name>
</gene>
<name>A0A7G9YKL4_9EURY</name>
<dbReference type="AlphaFoldDB" id="A0A7G9YKL4"/>
<proteinExistence type="predicted"/>
<protein>
    <submittedName>
        <fullName evidence="1">Uncharacterized protein</fullName>
    </submittedName>
</protein>
<sequence>MIMPEGLAKQRVLLLTTHKTIPFLFFYDGNYNERFKMVEGSVNNFYNYIRH</sequence>
<evidence type="ECO:0000313" key="2">
    <source>
        <dbReference type="EMBL" id="QNO48945.1"/>
    </source>
</evidence>
<reference evidence="1" key="1">
    <citation type="submission" date="2020-06" db="EMBL/GenBank/DDBJ databases">
        <title>Unique genomic features of the anaerobic methanotrophic archaea.</title>
        <authorList>
            <person name="Chadwick G.L."/>
            <person name="Skennerton C.T."/>
            <person name="Laso-Perez R."/>
            <person name="Leu A.O."/>
            <person name="Speth D.R."/>
            <person name="Yu H."/>
            <person name="Morgan-Lang C."/>
            <person name="Hatzenpichler R."/>
            <person name="Goudeau D."/>
            <person name="Malmstrom R."/>
            <person name="Brazelton W.J."/>
            <person name="Woyke T."/>
            <person name="Hallam S.J."/>
            <person name="Tyson G.W."/>
            <person name="Wegener G."/>
            <person name="Boetius A."/>
            <person name="Orphan V."/>
        </authorList>
    </citation>
    <scope>NUCLEOTIDE SEQUENCE</scope>
</reference>
<evidence type="ECO:0000313" key="1">
    <source>
        <dbReference type="EMBL" id="QNO48548.1"/>
    </source>
</evidence>
<organism evidence="1">
    <name type="scientific">Candidatus Methanogaster sp. ANME-2c ERB4</name>
    <dbReference type="NCBI Taxonomy" id="2759911"/>
    <lineage>
        <taxon>Archaea</taxon>
        <taxon>Methanobacteriati</taxon>
        <taxon>Methanobacteriota</taxon>
        <taxon>Stenosarchaea group</taxon>
        <taxon>Methanomicrobia</taxon>
        <taxon>Methanosarcinales</taxon>
        <taxon>ANME-2 cluster</taxon>
        <taxon>Candidatus Methanogasteraceae</taxon>
        <taxon>Candidatus Methanogaster</taxon>
    </lineage>
</organism>
<dbReference type="EMBL" id="MT631354">
    <property type="protein sequence ID" value="QNO48548.1"/>
    <property type="molecule type" value="Genomic_DNA"/>
</dbReference>
<dbReference type="EMBL" id="MT631367">
    <property type="protein sequence ID" value="QNO48945.1"/>
    <property type="molecule type" value="Genomic_DNA"/>
</dbReference>
<accession>A0A7G9YKL4</accession>